<gene>
    <name evidence="1" type="ORF">SNE40_009884</name>
</gene>
<keyword evidence="2" id="KW-1185">Reference proteome</keyword>
<dbReference type="Proteomes" id="UP001347796">
    <property type="component" value="Unassembled WGS sequence"/>
</dbReference>
<name>A0AAN8Q3U2_PATCE</name>
<sequence length="283" mass="32967">MNKYLSDLQEERQRLMARRLSLEQTVGRDVSTFEYFRDKPDIDTIDNREIYYLVNEIHNLELRSLELDEKLRIVEIEREVKDIIRSFQPAQEDTSHLSSWYRELKCRKQVCSKDECTVDFINYLSEKHSLRFTFVYKGVALMINITESQDKDSLLPVYRVRSDIFIDNLTEKASELLKDKKPVEDLLTFVKLGMEEDILPFINCDDVTEELAEETEDVAKLTDKHASDITKTILTTNTTETTNLTLSINTTDSTDTTYMTDTKNTTETIDPTKVDLKETVDGE</sequence>
<accession>A0AAN8Q3U2</accession>
<evidence type="ECO:0000313" key="1">
    <source>
        <dbReference type="EMBL" id="KAK6182130.1"/>
    </source>
</evidence>
<comment type="caution">
    <text evidence="1">The sequence shown here is derived from an EMBL/GenBank/DDBJ whole genome shotgun (WGS) entry which is preliminary data.</text>
</comment>
<organism evidence="1 2">
    <name type="scientific">Patella caerulea</name>
    <name type="common">Rayed Mediterranean limpet</name>
    <dbReference type="NCBI Taxonomy" id="87958"/>
    <lineage>
        <taxon>Eukaryota</taxon>
        <taxon>Metazoa</taxon>
        <taxon>Spiralia</taxon>
        <taxon>Lophotrochozoa</taxon>
        <taxon>Mollusca</taxon>
        <taxon>Gastropoda</taxon>
        <taxon>Patellogastropoda</taxon>
        <taxon>Patelloidea</taxon>
        <taxon>Patellidae</taxon>
        <taxon>Patella</taxon>
    </lineage>
</organism>
<dbReference type="EMBL" id="JAZGQO010000007">
    <property type="protein sequence ID" value="KAK6182130.1"/>
    <property type="molecule type" value="Genomic_DNA"/>
</dbReference>
<reference evidence="1 2" key="1">
    <citation type="submission" date="2024-01" db="EMBL/GenBank/DDBJ databases">
        <title>The genome of the rayed Mediterranean limpet Patella caerulea (Linnaeus, 1758).</title>
        <authorList>
            <person name="Anh-Thu Weber A."/>
            <person name="Halstead-Nussloch G."/>
        </authorList>
    </citation>
    <scope>NUCLEOTIDE SEQUENCE [LARGE SCALE GENOMIC DNA]</scope>
    <source>
        <strain evidence="1">AATW-2023a</strain>
        <tissue evidence="1">Whole specimen</tissue>
    </source>
</reference>
<protein>
    <submittedName>
        <fullName evidence="1">Uncharacterized protein</fullName>
    </submittedName>
</protein>
<evidence type="ECO:0000313" key="2">
    <source>
        <dbReference type="Proteomes" id="UP001347796"/>
    </source>
</evidence>
<dbReference type="AlphaFoldDB" id="A0AAN8Q3U2"/>
<proteinExistence type="predicted"/>